<dbReference type="Proteomes" id="UP000286288">
    <property type="component" value="Unassembled WGS sequence"/>
</dbReference>
<dbReference type="Gene3D" id="3.30.70.930">
    <property type="match status" value="2"/>
</dbReference>
<sequence length="207" mass="22442">MTNEPIACTAGGIDITGCRVSLYPMKDHFAQQIVASIERTDTTAVWQQTDLFSTLFRGEAPSVVDAAAGLFINAYESKTHLVGEFTFSKGCPGDSAGDAFLNGEQAQPNKASNLVNGTFDVDCKYSFYVFGENNYMEEIATIVQLAETYGLAPRSAHYVTMLTGTANQLFGYFEAALAYAHDHLPHYVLEATVSVNSPSKDKAVSHD</sequence>
<feature type="domain" description="Thiamin/hydroxymethyl pyrimidine-binding YkoF putative" evidence="1">
    <location>
        <begin position="121"/>
        <end position="200"/>
    </location>
</feature>
<reference evidence="2 3" key="1">
    <citation type="submission" date="2018-08" db="EMBL/GenBank/DDBJ databases">
        <title>A genome reference for cultivated species of the human gut microbiota.</title>
        <authorList>
            <person name="Zou Y."/>
            <person name="Xue W."/>
            <person name="Luo G."/>
        </authorList>
    </citation>
    <scope>NUCLEOTIDE SEQUENCE [LARGE SCALE GENOMIC DNA]</scope>
    <source>
        <strain evidence="2 3">AF48-16</strain>
    </source>
</reference>
<evidence type="ECO:0000259" key="1">
    <source>
        <dbReference type="Pfam" id="PF07615"/>
    </source>
</evidence>
<dbReference type="Pfam" id="PF07615">
    <property type="entry name" value="Ykof"/>
    <property type="match status" value="2"/>
</dbReference>
<name>A0A415EY71_ENTCA</name>
<gene>
    <name evidence="2" type="ORF">DW084_00595</name>
</gene>
<dbReference type="EMBL" id="QRMZ01000001">
    <property type="protein sequence ID" value="RHK08218.1"/>
    <property type="molecule type" value="Genomic_DNA"/>
</dbReference>
<proteinExistence type="predicted"/>
<accession>A0A415EY71</accession>
<dbReference type="SUPFAM" id="SSF89957">
    <property type="entry name" value="MTH1187/YkoF-like"/>
    <property type="match status" value="1"/>
</dbReference>
<comment type="caution">
    <text evidence="2">The sequence shown here is derived from an EMBL/GenBank/DDBJ whole genome shotgun (WGS) entry which is preliminary data.</text>
</comment>
<organism evidence="2 3">
    <name type="scientific">Enterococcus casseliflavus</name>
    <name type="common">Enterococcus flavescens</name>
    <dbReference type="NCBI Taxonomy" id="37734"/>
    <lineage>
        <taxon>Bacteria</taxon>
        <taxon>Bacillati</taxon>
        <taxon>Bacillota</taxon>
        <taxon>Bacilli</taxon>
        <taxon>Lactobacillales</taxon>
        <taxon>Enterococcaceae</taxon>
        <taxon>Enterococcus</taxon>
    </lineage>
</organism>
<evidence type="ECO:0000313" key="2">
    <source>
        <dbReference type="EMBL" id="RHK08218.1"/>
    </source>
</evidence>
<dbReference type="InterPro" id="IPR011522">
    <property type="entry name" value="Thiamin/HMP-bd_put_YkoF"/>
</dbReference>
<evidence type="ECO:0000313" key="3">
    <source>
        <dbReference type="Proteomes" id="UP000286288"/>
    </source>
</evidence>
<protein>
    <recommendedName>
        <fullName evidence="1">Thiamin/hydroxymethyl pyrimidine-binding YkoF putative domain-containing protein</fullName>
    </recommendedName>
</protein>
<feature type="domain" description="Thiamin/hydroxymethyl pyrimidine-binding YkoF putative" evidence="1">
    <location>
        <begin position="15"/>
        <end position="94"/>
    </location>
</feature>
<dbReference type="AlphaFoldDB" id="A0A415EY71"/>
<dbReference type="InterPro" id="IPR029756">
    <property type="entry name" value="MTH1187/YkoF-like"/>
</dbReference>